<accession>A0AAV1B5K8</accession>
<dbReference type="Proteomes" id="UP001157006">
    <property type="component" value="Chromosome 6"/>
</dbReference>
<protein>
    <submittedName>
        <fullName evidence="2">Uncharacterized protein</fullName>
    </submittedName>
</protein>
<feature type="region of interest" description="Disordered" evidence="1">
    <location>
        <begin position="1"/>
        <end position="24"/>
    </location>
</feature>
<organism evidence="2 3">
    <name type="scientific">Vicia faba</name>
    <name type="common">Broad bean</name>
    <name type="synonym">Faba vulgaris</name>
    <dbReference type="NCBI Taxonomy" id="3906"/>
    <lineage>
        <taxon>Eukaryota</taxon>
        <taxon>Viridiplantae</taxon>
        <taxon>Streptophyta</taxon>
        <taxon>Embryophyta</taxon>
        <taxon>Tracheophyta</taxon>
        <taxon>Spermatophyta</taxon>
        <taxon>Magnoliopsida</taxon>
        <taxon>eudicotyledons</taxon>
        <taxon>Gunneridae</taxon>
        <taxon>Pentapetalae</taxon>
        <taxon>rosids</taxon>
        <taxon>fabids</taxon>
        <taxon>Fabales</taxon>
        <taxon>Fabaceae</taxon>
        <taxon>Papilionoideae</taxon>
        <taxon>50 kb inversion clade</taxon>
        <taxon>NPAAA clade</taxon>
        <taxon>Hologalegina</taxon>
        <taxon>IRL clade</taxon>
        <taxon>Fabeae</taxon>
        <taxon>Vicia</taxon>
    </lineage>
</organism>
<dbReference type="EMBL" id="OX451741">
    <property type="protein sequence ID" value="CAI8617944.1"/>
    <property type="molecule type" value="Genomic_DNA"/>
</dbReference>
<evidence type="ECO:0000256" key="1">
    <source>
        <dbReference type="SAM" id="MobiDB-lite"/>
    </source>
</evidence>
<gene>
    <name evidence="2" type="ORF">VFH_VI099800</name>
</gene>
<evidence type="ECO:0000313" key="3">
    <source>
        <dbReference type="Proteomes" id="UP001157006"/>
    </source>
</evidence>
<evidence type="ECO:0000313" key="2">
    <source>
        <dbReference type="EMBL" id="CAI8617944.1"/>
    </source>
</evidence>
<name>A0AAV1B5K8_VICFA</name>
<sequence length="158" mass="18522">MATNEDHPHDDSGHDGDKHVNKTEMEIRRGITIMKRIIRDRDRGMKYDVHWSQEGQLIEPNGSTLTSYLGSVVRREIPITCEDWRSIVLDDAKDKIRSEIQRSFNIEDTRRDYILKLAGKLHRGFRDFLSNKLLRDADKIFVDAELPNKYKDLITPEE</sequence>
<reference evidence="2 3" key="1">
    <citation type="submission" date="2023-01" db="EMBL/GenBank/DDBJ databases">
        <authorList>
            <person name="Kreplak J."/>
        </authorList>
    </citation>
    <scope>NUCLEOTIDE SEQUENCE [LARGE SCALE GENOMIC DNA]</scope>
</reference>
<keyword evidence="3" id="KW-1185">Reference proteome</keyword>
<dbReference type="AlphaFoldDB" id="A0AAV1B5K8"/>
<proteinExistence type="predicted"/>